<comment type="function">
    <text evidence="7">Functions as a peptidoglycan terminase that cleaves nascent peptidoglycan strands endolytically to terminate their elongation.</text>
</comment>
<dbReference type="Proteomes" id="UP000230551">
    <property type="component" value="Unassembled WGS sequence"/>
</dbReference>
<dbReference type="EC" id="4.2.2.29" evidence="7"/>
<evidence type="ECO:0000256" key="3">
    <source>
        <dbReference type="ARBA" id="ARBA00022989"/>
    </source>
</evidence>
<dbReference type="GO" id="GO:0071555">
    <property type="term" value="P:cell wall organization"/>
    <property type="evidence" value="ECO:0007669"/>
    <property type="project" value="UniProtKB-KW"/>
</dbReference>
<keyword evidence="6 7" id="KW-0961">Cell wall biogenesis/degradation</keyword>
<gene>
    <name evidence="7" type="primary">mltG</name>
    <name evidence="9" type="ORF">CQY22_007230</name>
</gene>
<dbReference type="STRING" id="85968.GCA_900073015_00039"/>
<dbReference type="Gene3D" id="3.30.1490.480">
    <property type="entry name" value="Endolytic murein transglycosylase"/>
    <property type="match status" value="1"/>
</dbReference>
<dbReference type="NCBIfam" id="TIGR00247">
    <property type="entry name" value="endolytic transglycosylase MltG"/>
    <property type="match status" value="1"/>
</dbReference>
<dbReference type="HAMAP" id="MF_02065">
    <property type="entry name" value="MltG"/>
    <property type="match status" value="1"/>
</dbReference>
<feature type="site" description="Important for catalytic activity" evidence="7">
    <location>
        <position position="290"/>
    </location>
</feature>
<evidence type="ECO:0000256" key="2">
    <source>
        <dbReference type="ARBA" id="ARBA00022692"/>
    </source>
</evidence>
<proteinExistence type="inferred from homology"/>
<evidence type="ECO:0000313" key="9">
    <source>
        <dbReference type="EMBL" id="PIB76160.1"/>
    </source>
</evidence>
<dbReference type="GO" id="GO:0008932">
    <property type="term" value="F:lytic endotransglycosylase activity"/>
    <property type="evidence" value="ECO:0007669"/>
    <property type="project" value="UniProtKB-UniRule"/>
</dbReference>
<keyword evidence="5 7" id="KW-0456">Lyase</keyword>
<protein>
    <recommendedName>
        <fullName evidence="7">Endolytic murein transglycosylase</fullName>
        <ecNumber evidence="7">4.2.2.29</ecNumber>
    </recommendedName>
    <alternativeName>
        <fullName evidence="7">Peptidoglycan lytic transglycosylase</fullName>
    </alternativeName>
    <alternativeName>
        <fullName evidence="7">Peptidoglycan polymerization terminase</fullName>
    </alternativeName>
</protein>
<keyword evidence="2 7" id="KW-0812">Transmembrane</keyword>
<sequence length="411" mass="44424">MAENSGRAMPQQVGPPRHRMSRTMRARAVRARRRRRTVGLLTLVVLGGVAAAAVLLAMRMFGGDSKPQDYAGDGKADVLFQVHPGDTTDVIAQALSDQDVVASAPEFITAADGNDAIRMIDPGFYLMRTEISAASAVQRLTDPANRVGKVTISEGRQLDDITDLRNNKKSDGIFTLIAQASCYTIDGEERCVSAKALADAAANAPLAELKVPDWAVGPVTELGDDHRRIEGLIAAGTWQFDPTAEPTQILASLLSTSGAHYLQTGLLEAAAAVDMTPYEVLTVASLLQKEAHPDDFAKVSRVIYNRLEVPQRLQMDSTVNYSLDRQEIATTDADRARVTPWNTYAADGLPATPIGSPGGPALTAAEHPEKGDWLYFVTVDMDGTTLFTRDYQKHLANIEIARRNGVLDSVR</sequence>
<evidence type="ECO:0000313" key="10">
    <source>
        <dbReference type="Proteomes" id="UP000230551"/>
    </source>
</evidence>
<comment type="similarity">
    <text evidence="7">Belongs to the transglycosylase MltG family.</text>
</comment>
<dbReference type="OrthoDB" id="9814591at2"/>
<reference evidence="9 10" key="1">
    <citation type="journal article" date="2017" name="Infect. Genet. Evol.">
        <title>The new phylogeny of the genus Mycobacterium: The old and the news.</title>
        <authorList>
            <person name="Tortoli E."/>
            <person name="Fedrizzi T."/>
            <person name="Meehan C.J."/>
            <person name="Trovato A."/>
            <person name="Grottola A."/>
            <person name="Giacobazzi E."/>
            <person name="Serpini G.F."/>
            <person name="Tagliazucchi S."/>
            <person name="Fabio A."/>
            <person name="Bettua C."/>
            <person name="Bertorelli R."/>
            <person name="Frascaro F."/>
            <person name="De Sanctis V."/>
            <person name="Pecorari M."/>
            <person name="Jousson O."/>
            <person name="Segata N."/>
            <person name="Cirillo D.M."/>
        </authorList>
    </citation>
    <scope>NUCLEOTIDE SEQUENCE [LARGE SCALE GENOMIC DNA]</scope>
    <source>
        <strain evidence="9 10">CIP1034565</strain>
    </source>
</reference>
<keyword evidence="3 7" id="KW-1133">Transmembrane helix</keyword>
<accession>A0A2G5PDJ7</accession>
<evidence type="ECO:0000256" key="1">
    <source>
        <dbReference type="ARBA" id="ARBA00022475"/>
    </source>
</evidence>
<evidence type="ECO:0000256" key="5">
    <source>
        <dbReference type="ARBA" id="ARBA00023239"/>
    </source>
</evidence>
<keyword evidence="1 7" id="KW-1003">Cell membrane</keyword>
<keyword evidence="10" id="KW-1185">Reference proteome</keyword>
<evidence type="ECO:0000256" key="4">
    <source>
        <dbReference type="ARBA" id="ARBA00023136"/>
    </source>
</evidence>
<evidence type="ECO:0000256" key="7">
    <source>
        <dbReference type="HAMAP-Rule" id="MF_02065"/>
    </source>
</evidence>
<feature type="region of interest" description="Disordered" evidence="8">
    <location>
        <begin position="1"/>
        <end position="23"/>
    </location>
</feature>
<dbReference type="AlphaFoldDB" id="A0A2G5PDJ7"/>
<name>A0A2G5PDJ7_9MYCO</name>
<comment type="caution">
    <text evidence="9">The sequence shown here is derived from an EMBL/GenBank/DDBJ whole genome shotgun (WGS) entry which is preliminary data.</text>
</comment>
<evidence type="ECO:0000256" key="8">
    <source>
        <dbReference type="SAM" id="MobiDB-lite"/>
    </source>
</evidence>
<dbReference type="InterPro" id="IPR003770">
    <property type="entry name" value="MLTG-like"/>
</dbReference>
<evidence type="ECO:0000256" key="6">
    <source>
        <dbReference type="ARBA" id="ARBA00023316"/>
    </source>
</evidence>
<dbReference type="GO" id="GO:0005886">
    <property type="term" value="C:plasma membrane"/>
    <property type="evidence" value="ECO:0007669"/>
    <property type="project" value="UniProtKB-UniRule"/>
</dbReference>
<dbReference type="EMBL" id="PDCN02000006">
    <property type="protein sequence ID" value="PIB76160.1"/>
    <property type="molecule type" value="Genomic_DNA"/>
</dbReference>
<comment type="catalytic activity">
    <reaction evidence="7">
        <text>a peptidoglycan chain = a peptidoglycan chain with N-acetyl-1,6-anhydromuramyl-[peptide] at the reducing end + a peptidoglycan chain with N-acetylglucosamine at the non-reducing end.</text>
        <dbReference type="EC" id="4.2.2.29"/>
    </reaction>
</comment>
<dbReference type="GO" id="GO:0009252">
    <property type="term" value="P:peptidoglycan biosynthetic process"/>
    <property type="evidence" value="ECO:0007669"/>
    <property type="project" value="UniProtKB-UniRule"/>
</dbReference>
<dbReference type="Pfam" id="PF02618">
    <property type="entry name" value="YceG"/>
    <property type="match status" value="1"/>
</dbReference>
<dbReference type="RefSeq" id="WP_090584677.1">
    <property type="nucleotide sequence ID" value="NZ_CP104302.1"/>
</dbReference>
<organism evidence="9 10">
    <name type="scientific">Mycolicibacterium brumae</name>
    <dbReference type="NCBI Taxonomy" id="85968"/>
    <lineage>
        <taxon>Bacteria</taxon>
        <taxon>Bacillati</taxon>
        <taxon>Actinomycetota</taxon>
        <taxon>Actinomycetes</taxon>
        <taxon>Mycobacteriales</taxon>
        <taxon>Mycobacteriaceae</taxon>
        <taxon>Mycolicibacterium</taxon>
    </lineage>
</organism>
<dbReference type="PANTHER" id="PTHR30518:SF2">
    <property type="entry name" value="ENDOLYTIC MUREIN TRANSGLYCOSYLASE"/>
    <property type="match status" value="1"/>
</dbReference>
<keyword evidence="4 7" id="KW-0472">Membrane</keyword>
<dbReference type="PANTHER" id="PTHR30518">
    <property type="entry name" value="ENDOLYTIC MUREIN TRANSGLYCOSYLASE"/>
    <property type="match status" value="1"/>
</dbReference>